<organism evidence="6 7">
    <name type="scientific">Trichoderma semiorbis</name>
    <dbReference type="NCBI Taxonomy" id="1491008"/>
    <lineage>
        <taxon>Eukaryota</taxon>
        <taxon>Fungi</taxon>
        <taxon>Dikarya</taxon>
        <taxon>Ascomycota</taxon>
        <taxon>Pezizomycotina</taxon>
        <taxon>Sordariomycetes</taxon>
        <taxon>Hypocreomycetidae</taxon>
        <taxon>Hypocreales</taxon>
        <taxon>Hypocreaceae</taxon>
        <taxon>Trichoderma</taxon>
    </lineage>
</organism>
<dbReference type="Proteomes" id="UP000826573">
    <property type="component" value="Unassembled WGS sequence"/>
</dbReference>
<dbReference type="PANTHER" id="PTHR10720:SF0">
    <property type="entry name" value="HEME OXYGENASE"/>
    <property type="match status" value="1"/>
</dbReference>
<keyword evidence="1" id="KW-0349">Heme</keyword>
<keyword evidence="7" id="KW-1185">Reference proteome</keyword>
<sequence>MATSSTTTMSHLDNDSSLPQKPLAFEMVAATRELHTRINRLVVSRLPLALPPQAPDAGPYISGLLHLLPVYMTFEKLWQDIIPDTLPQETALGDERPKISERMHTILKELRIPQLFRSDILRADIKSMTGWSDDILDSQIDVIKRKGKLSAFISHIKQIIPDAPHTLIAYSYNLFMALFAGGRFIRASFEKAGDEFWETVPRPIKPTMEPCRPKSTAPSPLEPTHDFTMTGSHSQTPLQFWRFNTAEDGEDLKRDYKEVLLKWEGELSPWERDDVVRESVIILENIESIVNHLDSMFAEEQDEKHSIQIPKRPSLADRFAQTQFVARIRDSFMIAKERGVGSSLRSQSLDTTTTAEGEHESKGEDAHHDNVAADIELCPGVPKSMRFAKSLPIPPRRHVRVDAAKDGGLNGKLAVRSSMQPANTAMPRPVLVGLIGLFLLYIFIRIRGIMSVGTVMIPLT</sequence>
<dbReference type="Gene3D" id="1.20.910.10">
    <property type="entry name" value="Heme oxygenase-like"/>
    <property type="match status" value="1"/>
</dbReference>
<feature type="compositionally biased region" description="Basic and acidic residues" evidence="4">
    <location>
        <begin position="356"/>
        <end position="369"/>
    </location>
</feature>
<evidence type="ECO:0000256" key="1">
    <source>
        <dbReference type="ARBA" id="ARBA00022617"/>
    </source>
</evidence>
<name>A0A9P8I403_9HYPO</name>
<feature type="transmembrane region" description="Helical" evidence="5">
    <location>
        <begin position="426"/>
        <end position="444"/>
    </location>
</feature>
<keyword evidence="5" id="KW-1133">Transmembrane helix</keyword>
<evidence type="ECO:0000256" key="5">
    <source>
        <dbReference type="SAM" id="Phobius"/>
    </source>
</evidence>
<evidence type="ECO:0000256" key="4">
    <source>
        <dbReference type="SAM" id="MobiDB-lite"/>
    </source>
</evidence>
<dbReference type="GO" id="GO:0004392">
    <property type="term" value="F:heme oxygenase (decyclizing) activity"/>
    <property type="evidence" value="ECO:0007669"/>
    <property type="project" value="InterPro"/>
</dbReference>
<dbReference type="CDD" id="cd19165">
    <property type="entry name" value="HemeO"/>
    <property type="match status" value="1"/>
</dbReference>
<comment type="caution">
    <text evidence="6">The sequence shown here is derived from an EMBL/GenBank/DDBJ whole genome shotgun (WGS) entry which is preliminary data.</text>
</comment>
<accession>A0A9P8I403</accession>
<keyword evidence="2" id="KW-0479">Metal-binding</keyword>
<dbReference type="SUPFAM" id="SSF48613">
    <property type="entry name" value="Heme oxygenase-like"/>
    <property type="match status" value="1"/>
</dbReference>
<dbReference type="GO" id="GO:0006788">
    <property type="term" value="P:heme oxidation"/>
    <property type="evidence" value="ECO:0007669"/>
    <property type="project" value="InterPro"/>
</dbReference>
<proteinExistence type="predicted"/>
<protein>
    <recommendedName>
        <fullName evidence="8">Heme oxygenase-like protein</fullName>
    </recommendedName>
</protein>
<evidence type="ECO:0000313" key="6">
    <source>
        <dbReference type="EMBL" id="KAH0533102.1"/>
    </source>
</evidence>
<keyword evidence="3" id="KW-0408">Iron</keyword>
<keyword evidence="5" id="KW-0812">Transmembrane</keyword>
<evidence type="ECO:0000256" key="2">
    <source>
        <dbReference type="ARBA" id="ARBA00022723"/>
    </source>
</evidence>
<dbReference type="GO" id="GO:0046872">
    <property type="term" value="F:metal ion binding"/>
    <property type="evidence" value="ECO:0007669"/>
    <property type="project" value="UniProtKB-KW"/>
</dbReference>
<dbReference type="AlphaFoldDB" id="A0A9P8I403"/>
<feature type="region of interest" description="Disordered" evidence="4">
    <location>
        <begin position="343"/>
        <end position="369"/>
    </location>
</feature>
<feature type="compositionally biased region" description="Polar residues" evidence="4">
    <location>
        <begin position="343"/>
        <end position="355"/>
    </location>
</feature>
<dbReference type="EMBL" id="JAIMJC010000001">
    <property type="protein sequence ID" value="KAH0533102.1"/>
    <property type="molecule type" value="Genomic_DNA"/>
</dbReference>
<dbReference type="InterPro" id="IPR016084">
    <property type="entry name" value="Haem_Oase-like_multi-hlx"/>
</dbReference>
<dbReference type="InterPro" id="IPR002051">
    <property type="entry name" value="Haem_Oase"/>
</dbReference>
<dbReference type="InterPro" id="IPR016053">
    <property type="entry name" value="Haem_Oase-like"/>
</dbReference>
<keyword evidence="5" id="KW-0472">Membrane</keyword>
<evidence type="ECO:0008006" key="8">
    <source>
        <dbReference type="Google" id="ProtNLM"/>
    </source>
</evidence>
<dbReference type="Pfam" id="PF01126">
    <property type="entry name" value="Heme_oxygenase"/>
    <property type="match status" value="1"/>
</dbReference>
<reference evidence="6 7" key="1">
    <citation type="submission" date="2021-08" db="EMBL/GenBank/DDBJ databases">
        <title>The highly contiguous genome resource for Trichoderma semiorbis FJ059, a fungal antagonistic to plant pathogens.</title>
        <authorList>
            <person name="Liu T."/>
        </authorList>
    </citation>
    <scope>NUCLEOTIDE SEQUENCE [LARGE SCALE GENOMIC DNA]</scope>
    <source>
        <strain evidence="6 7">FJ059</strain>
    </source>
</reference>
<evidence type="ECO:0000256" key="3">
    <source>
        <dbReference type="ARBA" id="ARBA00023004"/>
    </source>
</evidence>
<gene>
    <name evidence="6" type="ORF">TsFJ059_001711</name>
</gene>
<dbReference type="PANTHER" id="PTHR10720">
    <property type="entry name" value="HEME OXYGENASE"/>
    <property type="match status" value="1"/>
</dbReference>
<evidence type="ECO:0000313" key="7">
    <source>
        <dbReference type="Proteomes" id="UP000826573"/>
    </source>
</evidence>